<comment type="caution">
    <text evidence="2">The sequence shown here is derived from an EMBL/GenBank/DDBJ whole genome shotgun (WGS) entry which is preliminary data.</text>
</comment>
<reference evidence="2 3" key="2">
    <citation type="submission" date="2020-03" db="EMBL/GenBank/DDBJ databases">
        <title>Devosia chinhatensis sp. nov., isolated from a hexachlorocyclohexane (HCH) dump site in India.</title>
        <authorList>
            <person name="Kumar M."/>
            <person name="Lal R."/>
        </authorList>
    </citation>
    <scope>NUCLEOTIDE SEQUENCE [LARGE SCALE GENOMIC DNA]</scope>
    <source>
        <strain evidence="2 3">H239</strain>
    </source>
</reference>
<gene>
    <name evidence="2" type="ORF">G5575_09855</name>
</gene>
<protein>
    <submittedName>
        <fullName evidence="2">Uncharacterized protein</fullName>
    </submittedName>
</protein>
<keyword evidence="1" id="KW-0732">Signal</keyword>
<evidence type="ECO:0000313" key="3">
    <source>
        <dbReference type="Proteomes" id="UP000474802"/>
    </source>
</evidence>
<name>A0A6M1SEA8_9HYPH</name>
<dbReference type="EMBL" id="JAALFG010000002">
    <property type="protein sequence ID" value="NGP17917.1"/>
    <property type="molecule type" value="Genomic_DNA"/>
</dbReference>
<evidence type="ECO:0000313" key="2">
    <source>
        <dbReference type="EMBL" id="NGP17917.1"/>
    </source>
</evidence>
<evidence type="ECO:0000256" key="1">
    <source>
        <dbReference type="SAM" id="SignalP"/>
    </source>
</evidence>
<organism evidence="2 3">
    <name type="scientific">Devosia aurantiaca</name>
    <dbReference type="NCBI Taxonomy" id="2714858"/>
    <lineage>
        <taxon>Bacteria</taxon>
        <taxon>Pseudomonadati</taxon>
        <taxon>Pseudomonadota</taxon>
        <taxon>Alphaproteobacteria</taxon>
        <taxon>Hyphomicrobiales</taxon>
        <taxon>Devosiaceae</taxon>
        <taxon>Devosia</taxon>
    </lineage>
</organism>
<dbReference type="AlphaFoldDB" id="A0A6M1SEA8"/>
<feature type="signal peptide" evidence="1">
    <location>
        <begin position="1"/>
        <end position="24"/>
    </location>
</feature>
<accession>A0A6M1SEA8</accession>
<keyword evidence="3" id="KW-1185">Reference proteome</keyword>
<sequence>MKHNRVLAGLAAGGMLLAPVLALAQEVSITRSVFQDLPYTLIYPAALQANGGGADPVTLNHPDAPLQCDMRVVPVEDTSWTVDGALADLDNAEVAAAWGDTLPGFAVASKGTVQYQDAAALTYEGTSTDSAMGLPLTLVHTETVASGRGYVLDCLFAADQAEQARPLVDFIVANFSTRADAECCIGVTVVEPEQPAAQ</sequence>
<feature type="chain" id="PRO_5026914101" evidence="1">
    <location>
        <begin position="25"/>
        <end position="198"/>
    </location>
</feature>
<reference evidence="2 3" key="1">
    <citation type="submission" date="2020-02" db="EMBL/GenBank/DDBJ databases">
        <authorList>
            <person name="Khan S.A."/>
            <person name="Jeon C.O."/>
            <person name="Chun B.H."/>
        </authorList>
    </citation>
    <scope>NUCLEOTIDE SEQUENCE [LARGE SCALE GENOMIC DNA]</scope>
    <source>
        <strain evidence="2 3">H239</strain>
    </source>
</reference>
<proteinExistence type="predicted"/>
<dbReference type="RefSeq" id="WP_164534163.1">
    <property type="nucleotide sequence ID" value="NZ_JAALFG010000002.1"/>
</dbReference>
<dbReference type="Proteomes" id="UP000474802">
    <property type="component" value="Unassembled WGS sequence"/>
</dbReference>